<dbReference type="Proteomes" id="UP000887116">
    <property type="component" value="Unassembled WGS sequence"/>
</dbReference>
<gene>
    <name evidence="2" type="ORF">TNCT_396221</name>
</gene>
<keyword evidence="1" id="KW-0812">Transmembrane</keyword>
<proteinExistence type="predicted"/>
<dbReference type="EMBL" id="BMAO01006245">
    <property type="protein sequence ID" value="GFR07175.1"/>
    <property type="molecule type" value="Genomic_DNA"/>
</dbReference>
<name>A0A8X6GR59_TRICU</name>
<reference evidence="2" key="1">
    <citation type="submission" date="2020-07" db="EMBL/GenBank/DDBJ databases">
        <title>Multicomponent nature underlies the extraordinary mechanical properties of spider dragline silk.</title>
        <authorList>
            <person name="Kono N."/>
            <person name="Nakamura H."/>
            <person name="Mori M."/>
            <person name="Yoshida Y."/>
            <person name="Ohtoshi R."/>
            <person name="Malay A.D."/>
            <person name="Moran D.A.P."/>
            <person name="Tomita M."/>
            <person name="Numata K."/>
            <person name="Arakawa K."/>
        </authorList>
    </citation>
    <scope>NUCLEOTIDE SEQUENCE</scope>
</reference>
<evidence type="ECO:0000313" key="2">
    <source>
        <dbReference type="EMBL" id="GFR07175.1"/>
    </source>
</evidence>
<organism evidence="2 3">
    <name type="scientific">Trichonephila clavata</name>
    <name type="common">Joro spider</name>
    <name type="synonym">Nephila clavata</name>
    <dbReference type="NCBI Taxonomy" id="2740835"/>
    <lineage>
        <taxon>Eukaryota</taxon>
        <taxon>Metazoa</taxon>
        <taxon>Ecdysozoa</taxon>
        <taxon>Arthropoda</taxon>
        <taxon>Chelicerata</taxon>
        <taxon>Arachnida</taxon>
        <taxon>Araneae</taxon>
        <taxon>Araneomorphae</taxon>
        <taxon>Entelegynae</taxon>
        <taxon>Araneoidea</taxon>
        <taxon>Nephilidae</taxon>
        <taxon>Trichonephila</taxon>
    </lineage>
</organism>
<keyword evidence="1" id="KW-1133">Transmembrane helix</keyword>
<dbReference type="AlphaFoldDB" id="A0A8X6GR59"/>
<evidence type="ECO:0000313" key="3">
    <source>
        <dbReference type="Proteomes" id="UP000887116"/>
    </source>
</evidence>
<comment type="caution">
    <text evidence="2">The sequence shown here is derived from an EMBL/GenBank/DDBJ whole genome shotgun (WGS) entry which is preliminary data.</text>
</comment>
<keyword evidence="1" id="KW-0472">Membrane</keyword>
<evidence type="ECO:0000256" key="1">
    <source>
        <dbReference type="SAM" id="Phobius"/>
    </source>
</evidence>
<accession>A0A8X6GR59</accession>
<feature type="transmembrane region" description="Helical" evidence="1">
    <location>
        <begin position="59"/>
        <end position="77"/>
    </location>
</feature>
<sequence length="84" mass="9294">MITFATSVPEASAEVSSLALTIPEGNETLTFKHQRFIAIMENDLVLTVWKIAPIKRSSIFALAGIIFTYTLMFYTLAPVERGQA</sequence>
<keyword evidence="3" id="KW-1185">Reference proteome</keyword>
<dbReference type="OrthoDB" id="10344829at2759"/>
<protein>
    <submittedName>
        <fullName evidence="2">Uncharacterized protein</fullName>
    </submittedName>
</protein>